<dbReference type="AlphaFoldDB" id="A0A067PIB9"/>
<dbReference type="HOGENOM" id="CLU_2061823_0_0_1"/>
<evidence type="ECO:0000313" key="2">
    <source>
        <dbReference type="Proteomes" id="UP000027265"/>
    </source>
</evidence>
<dbReference type="InParanoid" id="A0A067PIB9"/>
<protein>
    <submittedName>
        <fullName evidence="1">Uncharacterized protein</fullName>
    </submittedName>
</protein>
<dbReference type="Proteomes" id="UP000027265">
    <property type="component" value="Unassembled WGS sequence"/>
</dbReference>
<gene>
    <name evidence="1" type="ORF">JAAARDRAFT_396657</name>
</gene>
<proteinExistence type="predicted"/>
<evidence type="ECO:0000313" key="1">
    <source>
        <dbReference type="EMBL" id="KDQ54519.1"/>
    </source>
</evidence>
<organism evidence="1 2">
    <name type="scientific">Jaapia argillacea MUCL 33604</name>
    <dbReference type="NCBI Taxonomy" id="933084"/>
    <lineage>
        <taxon>Eukaryota</taxon>
        <taxon>Fungi</taxon>
        <taxon>Dikarya</taxon>
        <taxon>Basidiomycota</taxon>
        <taxon>Agaricomycotina</taxon>
        <taxon>Agaricomycetes</taxon>
        <taxon>Agaricomycetidae</taxon>
        <taxon>Jaapiales</taxon>
        <taxon>Jaapiaceae</taxon>
        <taxon>Jaapia</taxon>
    </lineage>
</organism>
<accession>A0A067PIB9</accession>
<sequence length="126" mass="14162">MVATKFSPMIVDEWSSTLDYLLDRRTEKILEAAKGSEEPICSPLTQLKSIIAVMRMNDSAAPFKDDNLGWMKIEPVAEMLLDIFADPLHFDVAKWIGVGTIVPSSEDIFKEYDLDGGAETRMLSEY</sequence>
<reference evidence="2" key="1">
    <citation type="journal article" date="2014" name="Proc. Natl. Acad. Sci. U.S.A.">
        <title>Extensive sampling of basidiomycete genomes demonstrates inadequacy of the white-rot/brown-rot paradigm for wood decay fungi.</title>
        <authorList>
            <person name="Riley R."/>
            <person name="Salamov A.A."/>
            <person name="Brown D.W."/>
            <person name="Nagy L.G."/>
            <person name="Floudas D."/>
            <person name="Held B.W."/>
            <person name="Levasseur A."/>
            <person name="Lombard V."/>
            <person name="Morin E."/>
            <person name="Otillar R."/>
            <person name="Lindquist E.A."/>
            <person name="Sun H."/>
            <person name="LaButti K.M."/>
            <person name="Schmutz J."/>
            <person name="Jabbour D."/>
            <person name="Luo H."/>
            <person name="Baker S.E."/>
            <person name="Pisabarro A.G."/>
            <person name="Walton J.D."/>
            <person name="Blanchette R.A."/>
            <person name="Henrissat B."/>
            <person name="Martin F."/>
            <person name="Cullen D."/>
            <person name="Hibbett D.S."/>
            <person name="Grigoriev I.V."/>
        </authorList>
    </citation>
    <scope>NUCLEOTIDE SEQUENCE [LARGE SCALE GENOMIC DNA]</scope>
    <source>
        <strain evidence="2">MUCL 33604</strain>
    </source>
</reference>
<name>A0A067PIB9_9AGAM</name>
<keyword evidence="2" id="KW-1185">Reference proteome</keyword>
<dbReference type="EMBL" id="KL197728">
    <property type="protein sequence ID" value="KDQ54519.1"/>
    <property type="molecule type" value="Genomic_DNA"/>
</dbReference>